<gene>
    <name evidence="6" type="primary">LOC110308461</name>
</gene>
<feature type="region of interest" description="Disordered" evidence="2">
    <location>
        <begin position="1218"/>
        <end position="1245"/>
    </location>
</feature>
<dbReference type="PANTHER" id="PTHR21859:SF63">
    <property type="entry name" value="SPERMATOGENESIS ASSOCIATED 31 SUBFAMILY D, MEMBER 1B"/>
    <property type="match status" value="1"/>
</dbReference>
<organism evidence="5 6">
    <name type="scientific">Mus caroli</name>
    <name type="common">Ryukyu mouse</name>
    <name type="synonym">Ricefield mouse</name>
    <dbReference type="NCBI Taxonomy" id="10089"/>
    <lineage>
        <taxon>Eukaryota</taxon>
        <taxon>Metazoa</taxon>
        <taxon>Chordata</taxon>
        <taxon>Craniata</taxon>
        <taxon>Vertebrata</taxon>
        <taxon>Euteleostomi</taxon>
        <taxon>Mammalia</taxon>
        <taxon>Eutheria</taxon>
        <taxon>Euarchontoglires</taxon>
        <taxon>Glires</taxon>
        <taxon>Rodentia</taxon>
        <taxon>Myomorpha</taxon>
        <taxon>Muroidea</taxon>
        <taxon>Muridae</taxon>
        <taxon>Murinae</taxon>
        <taxon>Mus</taxon>
        <taxon>Mus</taxon>
    </lineage>
</organism>
<dbReference type="GeneID" id="110308461"/>
<protein>
    <submittedName>
        <fullName evidence="6">Spermatogenesis-associated protein 31D3-like</fullName>
    </submittedName>
</protein>
<dbReference type="Proteomes" id="UP000515126">
    <property type="component" value="Chromosome 13"/>
</dbReference>
<feature type="region of interest" description="Disordered" evidence="2">
    <location>
        <begin position="353"/>
        <end position="409"/>
    </location>
</feature>
<feature type="region of interest" description="Disordered" evidence="2">
    <location>
        <begin position="1327"/>
        <end position="1365"/>
    </location>
</feature>
<dbReference type="RefSeq" id="XP_021036583.1">
    <property type="nucleotide sequence ID" value="XM_021180924.1"/>
</dbReference>
<feature type="compositionally biased region" description="Basic and acidic residues" evidence="2">
    <location>
        <begin position="990"/>
        <end position="1012"/>
    </location>
</feature>
<evidence type="ECO:0000259" key="4">
    <source>
        <dbReference type="Pfam" id="PF14650"/>
    </source>
</evidence>
<feature type="compositionally biased region" description="Basic and acidic residues" evidence="2">
    <location>
        <begin position="938"/>
        <end position="954"/>
    </location>
</feature>
<feature type="compositionally biased region" description="Polar residues" evidence="2">
    <location>
        <begin position="898"/>
        <end position="907"/>
    </location>
</feature>
<feature type="region of interest" description="Disordered" evidence="2">
    <location>
        <begin position="668"/>
        <end position="748"/>
    </location>
</feature>
<dbReference type="KEGG" id="mcal:110308461"/>
<dbReference type="InterPro" id="IPR039509">
    <property type="entry name" value="SPATA31"/>
</dbReference>
<feature type="transmembrane region" description="Helical" evidence="3">
    <location>
        <begin position="31"/>
        <end position="55"/>
    </location>
</feature>
<feature type="compositionally biased region" description="Polar residues" evidence="2">
    <location>
        <begin position="707"/>
        <end position="722"/>
    </location>
</feature>
<feature type="compositionally biased region" description="Polar residues" evidence="2">
    <location>
        <begin position="1039"/>
        <end position="1077"/>
    </location>
</feature>
<evidence type="ECO:0000256" key="3">
    <source>
        <dbReference type="SAM" id="Phobius"/>
    </source>
</evidence>
<feature type="region of interest" description="Disordered" evidence="2">
    <location>
        <begin position="1184"/>
        <end position="1203"/>
    </location>
</feature>
<sequence length="1365" mass="149866">MEKILSALNGLTETWLTLGSASYHIDLNYTLLSGLGLLLLYILYLILKLLIHLLWREKYTPKLWEKGKKRRQTLTGGPACQREAEQRRELRTTQPSSLEEPSEASSNELPLHRDPLLPVCDRSGDVGHQLSQDHLKDGKASHLCVASTVPGTEASFVLSSLLTGNQAGHSAPALPQEPLPLAPSILSPNCFAPLEGFYSSTLLHDSLTPESTLPLNPPLLLDPTPPYPLASFPLPTREAQKSEVVVQLETTRSLVDRLNEMPTNVPPAQGTGCVRQTMPEASQEQPAADNQLSSDSKNQYLPAPRVPQVPLQGNTRAYHVEPGYLFFPNSNAVKLSQRLDKKVSDFLMVKGEQEEWEEEEEEEDKGCFIKSPSSSEKLLSGETLGEPQDLVASHSSSSKGKLTHQPLPHSKTFEDHEELQPSLLFWGPPSLHSETLSPTTTNAYDRSSALVCFNSMAEASIADYSHGCMLPTPLHAYRPQTWLQTTPQSHPQRDPPAELQPQPQPQPQSRVSVLTFSRQSELRDCGVHFHRPQGDEQPLSPSEMQCLEYNILKKEQERVWGLPLVVKKSQDTFCPSPPKVLLGSRSSKACTPRPILPGDFPLTSELEKKLEHHLRKRLIQHRWGLPDRIDKSLSLLSPQSELIDFSESQKNQGLSWITFFKYQGNKDSQVLSGGSSRSWMPKRHSLRETRVKERTYSQDQGHKDQSRGNNFQEASQNSVQSHLKTHWKSRTGRQPPKFSSPSQVKQYQRGIEKALEKHLNKKIREISRGEIPITVNRSRHSVNMANIAQPPPESSPKRMKDQAPLAYKEHVLTRHPHSLALSPSKEKMLEQHITAFRRRMAFGLPQRVEESLESYSTKAEPSQPFPQLHVQAHNVSRADPAKSSRSLRRNTTGDRMGTVNSVPTQQKPLPAASLVGHSQPASENKVCVDRDLSVALRGREPTQHWAPRRADKGDVPQSGSHNKPGPELPMSPGGPTHERLASSTNTQGSQEERRSGKDGSEAEGSTELHKGEQLPGLHPQSTKSLKGTQDLCSPGSPVTACQSPQGMTISHNSESPDSKSQVSTEVQPNSEGRTHNQVPDLPATPFAPQEMTSKPQGPSGGDMAVSQVLHVHMPSVGISMESRQGPWVPAYVSGKSKNKDCLPAARGLPQLATEAGKFGGGDAGLGTSQTTGKGHCVQARAPEETQRLTASPALTPKSQPQENQFTSQVKGFWQRLSPGKKHKGQEKSLAKGCSPLASGKGTSPIKGRSEFCGNPEAQNCVRVSGMVLRKQLGHRHGTVTPYLQAPVSPLMGSEGAQQEVPLQAQAEPIQRLPHLCCRCSCSQVPRAESCSPGQGQTASLRCGPTGKAKRVETSPVLASPPKSSL</sequence>
<feature type="region of interest" description="Disordered" evidence="2">
    <location>
        <begin position="74"/>
        <end position="113"/>
    </location>
</feature>
<comment type="similarity">
    <text evidence="1">Belongs to the SPATA31 family.</text>
</comment>
<keyword evidence="3" id="KW-1133">Transmembrane helix</keyword>
<evidence type="ECO:0000256" key="1">
    <source>
        <dbReference type="ARBA" id="ARBA00035009"/>
    </source>
</evidence>
<feature type="region of interest" description="Disordered" evidence="2">
    <location>
        <begin position="484"/>
        <end position="510"/>
    </location>
</feature>
<evidence type="ECO:0000313" key="6">
    <source>
        <dbReference type="RefSeq" id="XP_021036583.1"/>
    </source>
</evidence>
<keyword evidence="3" id="KW-0812">Transmembrane</keyword>
<feature type="region of interest" description="Disordered" evidence="2">
    <location>
        <begin position="874"/>
        <end position="926"/>
    </location>
</feature>
<keyword evidence="3" id="KW-0472">Membrane</keyword>
<feature type="compositionally biased region" description="Polar residues" evidence="2">
    <location>
        <begin position="279"/>
        <end position="299"/>
    </location>
</feature>
<evidence type="ECO:0000256" key="2">
    <source>
        <dbReference type="SAM" id="MobiDB-lite"/>
    </source>
</evidence>
<feature type="compositionally biased region" description="Acidic residues" evidence="2">
    <location>
        <begin position="354"/>
        <end position="364"/>
    </location>
</feature>
<dbReference type="PANTHER" id="PTHR21859">
    <property type="entry name" value="ACROSOME-SPECIFIC PROTEIN"/>
    <property type="match status" value="1"/>
</dbReference>
<feature type="region of interest" description="Disordered" evidence="2">
    <location>
        <begin position="260"/>
        <end position="302"/>
    </location>
</feature>
<feature type="compositionally biased region" description="Polar residues" evidence="2">
    <location>
        <begin position="1019"/>
        <end position="1031"/>
    </location>
</feature>
<feature type="compositionally biased region" description="Polar residues" evidence="2">
    <location>
        <begin position="668"/>
        <end position="678"/>
    </location>
</feature>
<name>A0A6P5R0E2_MUSCR</name>
<feature type="compositionally biased region" description="Basic and acidic residues" evidence="2">
    <location>
        <begin position="82"/>
        <end position="91"/>
    </location>
</feature>
<feature type="compositionally biased region" description="Low complexity" evidence="2">
    <location>
        <begin position="95"/>
        <end position="109"/>
    </location>
</feature>
<feature type="domain" description="SPATA31" evidence="4">
    <location>
        <begin position="405"/>
        <end position="779"/>
    </location>
</feature>
<accession>A0A6P5R0E2</accession>
<dbReference type="Pfam" id="PF14650">
    <property type="entry name" value="FAM75"/>
    <property type="match status" value="1"/>
</dbReference>
<reference evidence="6" key="1">
    <citation type="submission" date="2025-08" db="UniProtKB">
        <authorList>
            <consortium name="RefSeq"/>
        </authorList>
    </citation>
    <scope>IDENTIFICATION</scope>
</reference>
<evidence type="ECO:0000313" key="5">
    <source>
        <dbReference type="Proteomes" id="UP000515126"/>
    </source>
</evidence>
<proteinExistence type="inferred from homology"/>
<feature type="compositionally biased region" description="Basic and acidic residues" evidence="2">
    <location>
        <begin position="686"/>
        <end position="706"/>
    </location>
</feature>
<feature type="compositionally biased region" description="Polar residues" evidence="2">
    <location>
        <begin position="737"/>
        <end position="746"/>
    </location>
</feature>
<feature type="region of interest" description="Disordered" evidence="2">
    <location>
        <begin position="938"/>
        <end position="1103"/>
    </location>
</feature>
<keyword evidence="5" id="KW-1185">Reference proteome</keyword>